<dbReference type="EMBL" id="CAUYUJ010014792">
    <property type="protein sequence ID" value="CAK0846078.1"/>
    <property type="molecule type" value="Genomic_DNA"/>
</dbReference>
<proteinExistence type="predicted"/>
<organism evidence="3 4">
    <name type="scientific">Prorocentrum cordatum</name>
    <dbReference type="NCBI Taxonomy" id="2364126"/>
    <lineage>
        <taxon>Eukaryota</taxon>
        <taxon>Sar</taxon>
        <taxon>Alveolata</taxon>
        <taxon>Dinophyceae</taxon>
        <taxon>Prorocentrales</taxon>
        <taxon>Prorocentraceae</taxon>
        <taxon>Prorocentrum</taxon>
    </lineage>
</organism>
<accession>A0ABN9TJD4</accession>
<evidence type="ECO:0000313" key="4">
    <source>
        <dbReference type="Proteomes" id="UP001189429"/>
    </source>
</evidence>
<evidence type="ECO:0000256" key="1">
    <source>
        <dbReference type="ARBA" id="ARBA00022801"/>
    </source>
</evidence>
<sequence>GHRRLPLHPRLGHMALRAGSLGQTGPALSDVAELCAALEGDRDVVRGAGGRPAGPESADLRVRLRALQGEPPASKSLEIVPSRRAEALRSASELRRRLPGTAGSLPVVDPGPLLALAYPERVARRGGGGEYVLRDGTSCKVKDPELQKEPFLAVARLQKSVVVLATPLKAADAAAAMVQREVV</sequence>
<comment type="caution">
    <text evidence="3">The sequence shown here is derived from an EMBL/GenBank/DDBJ whole genome shotgun (WGS) entry which is preliminary data.</text>
</comment>
<protein>
    <submittedName>
        <fullName evidence="3">Uncharacterized protein</fullName>
    </submittedName>
</protein>
<keyword evidence="4" id="KW-1185">Reference proteome</keyword>
<gene>
    <name evidence="3" type="ORF">PCOR1329_LOCUS39682</name>
</gene>
<dbReference type="PANTHER" id="PTHR43519:SF1">
    <property type="entry name" value="ATP-DEPENDENT RNA HELICASE HRPB"/>
    <property type="match status" value="1"/>
</dbReference>
<evidence type="ECO:0000256" key="2">
    <source>
        <dbReference type="ARBA" id="ARBA00022806"/>
    </source>
</evidence>
<reference evidence="3" key="1">
    <citation type="submission" date="2023-10" db="EMBL/GenBank/DDBJ databases">
        <authorList>
            <person name="Chen Y."/>
            <person name="Shah S."/>
            <person name="Dougan E. K."/>
            <person name="Thang M."/>
            <person name="Chan C."/>
        </authorList>
    </citation>
    <scope>NUCLEOTIDE SEQUENCE [LARGE SCALE GENOMIC DNA]</scope>
</reference>
<dbReference type="Proteomes" id="UP001189429">
    <property type="component" value="Unassembled WGS sequence"/>
</dbReference>
<name>A0ABN9TJD4_9DINO</name>
<keyword evidence="2" id="KW-0547">Nucleotide-binding</keyword>
<keyword evidence="2" id="KW-0067">ATP-binding</keyword>
<dbReference type="PANTHER" id="PTHR43519">
    <property type="entry name" value="ATP-DEPENDENT RNA HELICASE HRPB"/>
    <property type="match status" value="1"/>
</dbReference>
<evidence type="ECO:0000313" key="3">
    <source>
        <dbReference type="EMBL" id="CAK0846078.1"/>
    </source>
</evidence>
<keyword evidence="1" id="KW-0378">Hydrolase</keyword>
<keyword evidence="2" id="KW-0347">Helicase</keyword>
<feature type="non-terminal residue" evidence="3">
    <location>
        <position position="1"/>
    </location>
</feature>